<feature type="chain" id="PRO_5030865388" evidence="4">
    <location>
        <begin position="21"/>
        <end position="736"/>
    </location>
</feature>
<keyword evidence="4" id="KW-0732">Signal</keyword>
<evidence type="ECO:0000256" key="3">
    <source>
        <dbReference type="ARBA" id="ARBA00023326"/>
    </source>
</evidence>
<keyword evidence="6" id="KW-0326">Glycosidase</keyword>
<keyword evidence="2" id="KW-0119">Carbohydrate metabolism</keyword>
<comment type="caution">
    <text evidence="6">The sequence shown here is derived from an EMBL/GenBank/DDBJ whole genome shotgun (WGS) entry which is preliminary data.</text>
</comment>
<dbReference type="InterPro" id="IPR001000">
    <property type="entry name" value="GH10_dom"/>
</dbReference>
<feature type="signal peptide" evidence="4">
    <location>
        <begin position="1"/>
        <end position="20"/>
    </location>
</feature>
<keyword evidence="1 6" id="KW-0378">Hydrolase</keyword>
<dbReference type="RefSeq" id="WP_168947083.1">
    <property type="nucleotide sequence ID" value="NZ_JABAGL010000002.1"/>
</dbReference>
<dbReference type="PROSITE" id="PS51257">
    <property type="entry name" value="PROKAR_LIPOPROTEIN"/>
    <property type="match status" value="1"/>
</dbReference>
<proteinExistence type="predicted"/>
<name>A0A7X9XGY0_9BACE</name>
<dbReference type="Proteomes" id="UP000520291">
    <property type="component" value="Unassembled WGS sequence"/>
</dbReference>
<gene>
    <name evidence="6" type="ORF">HF841_02195</name>
</gene>
<dbReference type="InterPro" id="IPR017853">
    <property type="entry name" value="GH"/>
</dbReference>
<evidence type="ECO:0000313" key="7">
    <source>
        <dbReference type="Proteomes" id="UP000520291"/>
    </source>
</evidence>
<feature type="domain" description="GH10" evidence="5">
    <location>
        <begin position="504"/>
        <end position="660"/>
    </location>
</feature>
<dbReference type="Gene3D" id="3.20.20.80">
    <property type="entry name" value="Glycosidases"/>
    <property type="match status" value="1"/>
</dbReference>
<keyword evidence="3" id="KW-0624">Polysaccharide degradation</keyword>
<reference evidence="6 7" key="1">
    <citation type="submission" date="2020-04" db="EMBL/GenBank/DDBJ databases">
        <authorList>
            <person name="Hitch T.C.A."/>
            <person name="Wylensek D."/>
            <person name="Clavel T."/>
        </authorList>
    </citation>
    <scope>NUCLEOTIDE SEQUENCE [LARGE SCALE GENOMIC DNA]</scope>
    <source>
        <strain evidence="6 7">WCA3-601-WT-5E</strain>
    </source>
</reference>
<evidence type="ECO:0000256" key="1">
    <source>
        <dbReference type="ARBA" id="ARBA00022801"/>
    </source>
</evidence>
<dbReference type="GO" id="GO:0004553">
    <property type="term" value="F:hydrolase activity, hydrolyzing O-glycosyl compounds"/>
    <property type="evidence" value="ECO:0007669"/>
    <property type="project" value="InterPro"/>
</dbReference>
<evidence type="ECO:0000313" key="6">
    <source>
        <dbReference type="EMBL" id="NME84843.1"/>
    </source>
</evidence>
<evidence type="ECO:0000256" key="2">
    <source>
        <dbReference type="ARBA" id="ARBA00023277"/>
    </source>
</evidence>
<dbReference type="EMBL" id="JABAGL010000002">
    <property type="protein sequence ID" value="NME84843.1"/>
    <property type="molecule type" value="Genomic_DNA"/>
</dbReference>
<evidence type="ECO:0000256" key="4">
    <source>
        <dbReference type="SAM" id="SignalP"/>
    </source>
</evidence>
<sequence>MKYLNNKLIGLAMLGVTAMACTDEYNCNLQVEKPEDVAVNEYLASFDLLKSYISRGTDSPFKLTANMASTDFVAKEIAYSTILNNFDGLDIGGSFAPVTSVKEDDTYDFGGMQLVADAAQEAGVTLYGGTLCSNQEQRAAYYDELIQPEIIPIVPEKGKTVICDFENDEIGAVYTMSNGSQAVVEDDPDGKTGKTLHIGTDNDKANNSYPVFNVKLPEGRKLGDYVNLVIDMRIVNNDGIYGQGMKVFINGQEFYIGVNAQNFGCNPNIWNRGAIIKLNDSQAPGFKLPDNLKDLTEFTLAVGSHSGGAQYYLDNIIMNYEVEGGGVTTIDFEGDNVGTTYSMTNGSSSVVEEDPKGVSGKVLHVGSATSPANQSFPKFNVKLAEGRTLADYTAISLDMHLINGKGKYGQGVTVVINGQKFNSGKGPNAFGCPDNDWGRGLIYIKFVKAGETGGIVIPDELKSLTELELAVGSASGEWHAYIDNINLHWKAADIIIPVPEEEKPKIFTKELEKWIGGMIDAGGETVKAWNIVGEPLDNTINENTFDWAKYLGKEGYARTAVALARDTAKIDLDLFVSNTIEQSEDIVDKCGQLIELVKSWEADNITKIDGYNILLHANYSQDADIQKDNETAIVNLFTKLAVTGKLIRISDFSMTMVNKEGNAIPCSELSLEDRAIAGEYYTFIIKKYFELIPADKQYGVSISRLTESGNSTLICPWDAKYNRTGMYVGIVDGLKN</sequence>
<protein>
    <submittedName>
        <fullName evidence="6">Endo-1,4-beta-xylanase</fullName>
    </submittedName>
</protein>
<dbReference type="GO" id="GO:0045493">
    <property type="term" value="P:xylan catabolic process"/>
    <property type="evidence" value="ECO:0007669"/>
    <property type="project" value="UniProtKB-KW"/>
</dbReference>
<dbReference type="Pfam" id="PF00331">
    <property type="entry name" value="Glyco_hydro_10"/>
    <property type="match status" value="1"/>
</dbReference>
<keyword evidence="6" id="KW-0858">Xylan degradation</keyword>
<dbReference type="SUPFAM" id="SSF51445">
    <property type="entry name" value="(Trans)glycosidases"/>
    <property type="match status" value="1"/>
</dbReference>
<evidence type="ECO:0000259" key="5">
    <source>
        <dbReference type="Pfam" id="PF00331"/>
    </source>
</evidence>
<accession>A0A7X9XGY0</accession>
<dbReference type="AlphaFoldDB" id="A0A7X9XGY0"/>
<organism evidence="6 7">
    <name type="scientific">Bacteroides eggerthii</name>
    <dbReference type="NCBI Taxonomy" id="28111"/>
    <lineage>
        <taxon>Bacteria</taxon>
        <taxon>Pseudomonadati</taxon>
        <taxon>Bacteroidota</taxon>
        <taxon>Bacteroidia</taxon>
        <taxon>Bacteroidales</taxon>
        <taxon>Bacteroidaceae</taxon>
        <taxon>Bacteroides</taxon>
    </lineage>
</organism>